<dbReference type="Gene3D" id="2.30.30.110">
    <property type="match status" value="1"/>
</dbReference>
<dbReference type="GO" id="GO:0003677">
    <property type="term" value="F:DNA binding"/>
    <property type="evidence" value="ECO:0007669"/>
    <property type="project" value="InterPro"/>
</dbReference>
<keyword evidence="1" id="KW-0255">Endonuclease</keyword>
<comment type="caution">
    <text evidence="2">The sequence shown here is derived from an EMBL/GenBank/DDBJ whole genome shotgun (WGS) entry which is preliminary data.</text>
</comment>
<reference evidence="2 3" key="1">
    <citation type="submission" date="2018-01" db="EMBL/GenBank/DDBJ databases">
        <title>Deinococcus koreensis sp. nov., a radiation-resistant bacterium isolated from river water.</title>
        <authorList>
            <person name="Choi A."/>
        </authorList>
    </citation>
    <scope>NUCLEOTIDE SEQUENCE [LARGE SCALE GENOMIC DNA]</scope>
    <source>
        <strain evidence="2 3">SJW1-2</strain>
    </source>
</reference>
<dbReference type="EMBL" id="PPPD01000001">
    <property type="protein sequence ID" value="PNY81889.1"/>
    <property type="molecule type" value="Genomic_DNA"/>
</dbReference>
<dbReference type="RefSeq" id="WP_103312328.1">
    <property type="nucleotide sequence ID" value="NZ_PPPD01000001.1"/>
</dbReference>
<evidence type="ECO:0000313" key="2">
    <source>
        <dbReference type="EMBL" id="PNY81889.1"/>
    </source>
</evidence>
<keyword evidence="3" id="KW-1185">Reference proteome</keyword>
<dbReference type="InterPro" id="IPR003477">
    <property type="entry name" value="PemK-like"/>
</dbReference>
<protein>
    <recommendedName>
        <fullName evidence="1">mRNA interferase</fullName>
        <ecNumber evidence="1">3.1.-.-</ecNumber>
    </recommendedName>
</protein>
<dbReference type="EC" id="3.1.-.-" evidence="1"/>
<dbReference type="SUPFAM" id="SSF50118">
    <property type="entry name" value="Cell growth inhibitor/plasmid maintenance toxic component"/>
    <property type="match status" value="1"/>
</dbReference>
<dbReference type="OrthoDB" id="70761at2"/>
<accession>A0A2K3UZC8</accession>
<keyword evidence="1" id="KW-0378">Hydrolase</keyword>
<dbReference type="InterPro" id="IPR011067">
    <property type="entry name" value="Plasmid_toxin/cell-grow_inhib"/>
</dbReference>
<dbReference type="PANTHER" id="PTHR33988">
    <property type="entry name" value="ENDORIBONUCLEASE MAZF-RELATED"/>
    <property type="match status" value="1"/>
</dbReference>
<gene>
    <name evidence="2" type="ORF">CVO96_11345</name>
</gene>
<comment type="similarity">
    <text evidence="1">Belongs to the PemK/MazF family.</text>
</comment>
<dbReference type="GO" id="GO:0004521">
    <property type="term" value="F:RNA endonuclease activity"/>
    <property type="evidence" value="ECO:0007669"/>
    <property type="project" value="TreeGrafter"/>
</dbReference>
<evidence type="ECO:0000313" key="3">
    <source>
        <dbReference type="Proteomes" id="UP000236379"/>
    </source>
</evidence>
<keyword evidence="1" id="KW-0540">Nuclease</keyword>
<evidence type="ECO:0000256" key="1">
    <source>
        <dbReference type="PIRNR" id="PIRNR033490"/>
    </source>
</evidence>
<dbReference type="GO" id="GO:0006402">
    <property type="term" value="P:mRNA catabolic process"/>
    <property type="evidence" value="ECO:0007669"/>
    <property type="project" value="TreeGrafter"/>
</dbReference>
<dbReference type="GO" id="GO:0016787">
    <property type="term" value="F:hydrolase activity"/>
    <property type="evidence" value="ECO:0007669"/>
    <property type="project" value="UniProtKB-KW"/>
</dbReference>
<dbReference type="GO" id="GO:0016075">
    <property type="term" value="P:rRNA catabolic process"/>
    <property type="evidence" value="ECO:0007669"/>
    <property type="project" value="TreeGrafter"/>
</dbReference>
<sequence>MRRGEVWDIRYPLVARENSEPYGHGPVVIISSDRFNESAIRTVLIAVLTSNLRLERAPGNVLLIADSGNGLASDSVLNVSQLLVVDKARLVSRRGAIDEVSLELLDRGLKLVLALI</sequence>
<organism evidence="2 3">
    <name type="scientific">Deinococcus koreensis</name>
    <dbReference type="NCBI Taxonomy" id="2054903"/>
    <lineage>
        <taxon>Bacteria</taxon>
        <taxon>Thermotogati</taxon>
        <taxon>Deinococcota</taxon>
        <taxon>Deinococci</taxon>
        <taxon>Deinococcales</taxon>
        <taxon>Deinococcaceae</taxon>
        <taxon>Deinococcus</taxon>
    </lineage>
</organism>
<dbReference type="PANTHER" id="PTHR33988:SF2">
    <property type="entry name" value="ENDORIBONUCLEASE MAZF"/>
    <property type="match status" value="1"/>
</dbReference>
<dbReference type="Proteomes" id="UP000236379">
    <property type="component" value="Unassembled WGS sequence"/>
</dbReference>
<dbReference type="PIRSF" id="PIRSF033490">
    <property type="entry name" value="MazF"/>
    <property type="match status" value="1"/>
</dbReference>
<name>A0A2K3UZC8_9DEIO</name>
<comment type="function">
    <text evidence="1">Toxic component of a type II toxin-antitoxin (TA) system.</text>
</comment>
<proteinExistence type="inferred from homology"/>
<dbReference type="Pfam" id="PF02452">
    <property type="entry name" value="PemK_toxin"/>
    <property type="match status" value="1"/>
</dbReference>
<dbReference type="AlphaFoldDB" id="A0A2K3UZC8"/>